<keyword evidence="1" id="KW-1133">Transmembrane helix</keyword>
<reference evidence="3 4" key="1">
    <citation type="submission" date="2024-02" db="EMBL/GenBank/DDBJ databases">
        <title>De novo assembly and annotation of 12 fungi associated with fruit tree decline syndrome in Ontario, Canada.</title>
        <authorList>
            <person name="Sulman M."/>
            <person name="Ellouze W."/>
            <person name="Ilyukhin E."/>
        </authorList>
    </citation>
    <scope>NUCLEOTIDE SEQUENCE [LARGE SCALE GENOMIC DNA]</scope>
    <source>
        <strain evidence="3 4">M169</strain>
    </source>
</reference>
<evidence type="ECO:0000313" key="4">
    <source>
        <dbReference type="Proteomes" id="UP001430848"/>
    </source>
</evidence>
<keyword evidence="1" id="KW-0472">Membrane</keyword>
<keyword evidence="1" id="KW-0812">Transmembrane</keyword>
<feature type="chain" id="PRO_5045438134" evidence="2">
    <location>
        <begin position="21"/>
        <end position="1030"/>
    </location>
</feature>
<organism evidence="3 4">
    <name type="scientific">Diaporthe eres</name>
    <name type="common">Phomopsis oblonga</name>
    <dbReference type="NCBI Taxonomy" id="83184"/>
    <lineage>
        <taxon>Eukaryota</taxon>
        <taxon>Fungi</taxon>
        <taxon>Dikarya</taxon>
        <taxon>Ascomycota</taxon>
        <taxon>Pezizomycotina</taxon>
        <taxon>Sordariomycetes</taxon>
        <taxon>Sordariomycetidae</taxon>
        <taxon>Diaporthales</taxon>
        <taxon>Diaporthaceae</taxon>
        <taxon>Diaporthe</taxon>
        <taxon>Diaporthe eres species complex</taxon>
    </lineage>
</organism>
<comment type="caution">
    <text evidence="3">The sequence shown here is derived from an EMBL/GenBank/DDBJ whole genome shotgun (WGS) entry which is preliminary data.</text>
</comment>
<dbReference type="InterPro" id="IPR005197">
    <property type="entry name" value="Glyco_hydro_71"/>
</dbReference>
<dbReference type="Proteomes" id="UP001430848">
    <property type="component" value="Unassembled WGS sequence"/>
</dbReference>
<keyword evidence="4" id="KW-1185">Reference proteome</keyword>
<name>A0ABR1NMN9_DIAER</name>
<feature type="transmembrane region" description="Helical" evidence="1">
    <location>
        <begin position="967"/>
        <end position="985"/>
    </location>
</feature>
<feature type="signal peptide" evidence="2">
    <location>
        <begin position="1"/>
        <end position="20"/>
    </location>
</feature>
<dbReference type="EMBL" id="JAKNSF020000201">
    <property type="protein sequence ID" value="KAK7707380.1"/>
    <property type="molecule type" value="Genomic_DNA"/>
</dbReference>
<accession>A0ABR1NMN9</accession>
<protein>
    <submittedName>
        <fullName evidence="3">Glucan endo-1,3-alpha-glucosidase agn1</fullName>
    </submittedName>
</protein>
<evidence type="ECO:0000313" key="3">
    <source>
        <dbReference type="EMBL" id="KAK7707380.1"/>
    </source>
</evidence>
<keyword evidence="2" id="KW-0732">Signal</keyword>
<feature type="transmembrane region" description="Helical" evidence="1">
    <location>
        <begin position="917"/>
        <end position="947"/>
    </location>
</feature>
<evidence type="ECO:0000256" key="2">
    <source>
        <dbReference type="SAM" id="SignalP"/>
    </source>
</evidence>
<dbReference type="Pfam" id="PF03659">
    <property type="entry name" value="Glyco_hydro_71"/>
    <property type="match status" value="1"/>
</dbReference>
<sequence length="1030" mass="110814">MVPWCSVVLVLLTWVAHVSSKAVFAHFMVTNTAKYERVTWSRDISLAKEAHIDAFALNVQYGDSYNEASIADAFYMAESIGGFQLFFSFDYAGGGPWPKEDVISYLTKYGSSSAYFHHDGKPFVSTFEGPGNANDWTEIKSRTGCFFVPDWSSLGAKDAAALAGGVADGLFSWAAWPWGNKDSDTYVDASYDQFLGGKPYMMAISPWFYTNLPGFNKNWLWRGDHLWFDRWQEAFFWQPEWIEIISWNDYGESHHIGPVLDFALDAFDIGNAPFNYVLDHDAWRDTLPFSIDLYKNNKTHVSTEVLVAWYRLNPKDACDSGGTTANTASQLQVEFPPSVIFEDSVIFSAVLASDATVSVTIGGSAVTAKWTFKPEGGVGMYHGSAPFGGHTGAVQVEITRGGASIARVDGASITTACNNGLANYNAWVGSSSSSSGVSADTPSLADQKCINGTGAGNFEGLCEFACAYGYCPRGACLCTKMGKQRTLPKGTGVKGFPIAGEDESYGGLCGFSCGYGFCPSNACGTVQVPLTVATVSPFLPPACTVGEGTGQFEGLCKFSCDHGYCPMAVCTCTAYGVLNLLNPTTTSFAKAKDGDDHGLCAFACSRGYCPDSCSDPYADDEPPWPDWLDPTMIENDDWITDDSGVFCDPATKPGSLDELLGVLDPNKISPLCWNIFASDILQDMLDQALDDYQSVLDGYDGVFGYYVDWVKDSITPALRKYMDLDGGPGNAYFSCAWTWGTRSGSGACPPSERFWKSTQEIQEWSVTYTLVDSNGFYDAISKDLGIDQKWVKFADDTTEYACADQGDTPVHGGTSPPCRRVYHKYYSIPIQGDSVTVANPKDMVQAAMPNITALQLTLLGTQINLVAHSNLADSGEVITAAAMPILMLQGAVSSMASIKEIGEKAADAKKKELILGILSAVLLVIPFAGEALGALGITATTISRVALLISELGNAAISIVDIVDNPLAAPLAILGTLVGAGGFLGGERSAYKKAADARRSLSSADLLKFSDDFRAKDETVQKIVGACIKY</sequence>
<dbReference type="CDD" id="cd11577">
    <property type="entry name" value="GH71"/>
    <property type="match status" value="1"/>
</dbReference>
<dbReference type="Gene3D" id="3.20.20.80">
    <property type="entry name" value="Glycosidases"/>
    <property type="match status" value="1"/>
</dbReference>
<dbReference type="PANTHER" id="PTHR43173:SF33">
    <property type="entry name" value="ASCUS WALL ENDO-1,3-ALPHA-GLUCANASE-RELATED"/>
    <property type="match status" value="1"/>
</dbReference>
<gene>
    <name evidence="3" type="primary">agn1_5</name>
    <name evidence="3" type="ORF">SLS63_013731</name>
</gene>
<evidence type="ECO:0000256" key="1">
    <source>
        <dbReference type="SAM" id="Phobius"/>
    </source>
</evidence>
<dbReference type="InterPro" id="IPR051130">
    <property type="entry name" value="Mito_struct-func_regulator"/>
</dbReference>
<dbReference type="PANTHER" id="PTHR43173">
    <property type="entry name" value="ABC1 FAMILY PROTEIN"/>
    <property type="match status" value="1"/>
</dbReference>
<proteinExistence type="predicted"/>